<dbReference type="CDD" id="cd00130">
    <property type="entry name" value="PAS"/>
    <property type="match status" value="1"/>
</dbReference>
<accession>A0A9W8H0D1</accession>
<dbReference type="Gene3D" id="3.30.450.20">
    <property type="entry name" value="PAS domain"/>
    <property type="match status" value="1"/>
</dbReference>
<dbReference type="PROSITE" id="PS50112">
    <property type="entry name" value="PAS"/>
    <property type="match status" value="1"/>
</dbReference>
<gene>
    <name evidence="2" type="ORF">GGI19_000045</name>
</gene>
<dbReference type="AlphaFoldDB" id="A0A9W8H0D1"/>
<dbReference type="InterPro" id="IPR000014">
    <property type="entry name" value="PAS"/>
</dbReference>
<name>A0A9W8H0D1_9FUNG</name>
<organism evidence="2 3">
    <name type="scientific">Coemansia pectinata</name>
    <dbReference type="NCBI Taxonomy" id="1052879"/>
    <lineage>
        <taxon>Eukaryota</taxon>
        <taxon>Fungi</taxon>
        <taxon>Fungi incertae sedis</taxon>
        <taxon>Zoopagomycota</taxon>
        <taxon>Kickxellomycotina</taxon>
        <taxon>Kickxellomycetes</taxon>
        <taxon>Kickxellales</taxon>
        <taxon>Kickxellaceae</taxon>
        <taxon>Coemansia</taxon>
    </lineage>
</organism>
<dbReference type="SUPFAM" id="SSF55785">
    <property type="entry name" value="PYP-like sensor domain (PAS domain)"/>
    <property type="match status" value="1"/>
</dbReference>
<protein>
    <recommendedName>
        <fullName evidence="1">PAS domain-containing protein</fullName>
    </recommendedName>
</protein>
<evidence type="ECO:0000259" key="1">
    <source>
        <dbReference type="PROSITE" id="PS50112"/>
    </source>
</evidence>
<dbReference type="InterPro" id="IPR035965">
    <property type="entry name" value="PAS-like_dom_sf"/>
</dbReference>
<keyword evidence="3" id="KW-1185">Reference proteome</keyword>
<proteinExistence type="predicted"/>
<sequence>MPVSYVSIYERDAPEIVLYVSANCRAVLGYEPEEMVGNSILEYSCDSHAKHYSCQWPADNPELGVTMLPHNLRHKDGHKVFTHVTSINCSGHMFAIVTGFPELGEVQINESILYKLQYETEFDQGSATVVGNEEEAREATKEDLLNPAHQPITKDSLRKANMYTARACRAKACFVLCMQPSDSVASVQGPTIEFVTNSISSIFDGATDGYEIIGMPFFSLVAPADITKAAVYMDNLRTITRPQLCSLRLLRYPTGSSAADDSESLVEVELFGAVSDNKTVLLCQKLRRRTKPSSGRRAQALEEEDTELPYMSLEEIISSDPESTDIGDLWNELVF</sequence>
<reference evidence="2" key="1">
    <citation type="submission" date="2022-07" db="EMBL/GenBank/DDBJ databases">
        <title>Phylogenomic reconstructions and comparative analyses of Kickxellomycotina fungi.</title>
        <authorList>
            <person name="Reynolds N.K."/>
            <person name="Stajich J.E."/>
            <person name="Barry K."/>
            <person name="Grigoriev I.V."/>
            <person name="Crous P."/>
            <person name="Smith M.E."/>
        </authorList>
    </citation>
    <scope>NUCLEOTIDE SEQUENCE</scope>
    <source>
        <strain evidence="2">BCRC 34297</strain>
    </source>
</reference>
<dbReference type="OrthoDB" id="411251at2759"/>
<evidence type="ECO:0000313" key="3">
    <source>
        <dbReference type="Proteomes" id="UP001140011"/>
    </source>
</evidence>
<dbReference type="EMBL" id="JANBUH010000001">
    <property type="protein sequence ID" value="KAJ2757444.1"/>
    <property type="molecule type" value="Genomic_DNA"/>
</dbReference>
<comment type="caution">
    <text evidence="2">The sequence shown here is derived from an EMBL/GenBank/DDBJ whole genome shotgun (WGS) entry which is preliminary data.</text>
</comment>
<dbReference type="Proteomes" id="UP001140011">
    <property type="component" value="Unassembled WGS sequence"/>
</dbReference>
<evidence type="ECO:0000313" key="2">
    <source>
        <dbReference type="EMBL" id="KAJ2757444.1"/>
    </source>
</evidence>
<feature type="domain" description="PAS" evidence="1">
    <location>
        <begin position="1"/>
        <end position="41"/>
    </location>
</feature>